<gene>
    <name evidence="7" type="ORF">KKJ01_20420</name>
</gene>
<evidence type="ECO:0000313" key="8">
    <source>
        <dbReference type="Proteomes" id="UP001222434"/>
    </source>
</evidence>
<dbReference type="Gene3D" id="3.20.20.80">
    <property type="entry name" value="Glycosidases"/>
    <property type="match status" value="1"/>
</dbReference>
<dbReference type="EC" id="3.2.1.14" evidence="1"/>
<dbReference type="SUPFAM" id="SSF51445">
    <property type="entry name" value="(Trans)glycosidases"/>
    <property type="match status" value="1"/>
</dbReference>
<dbReference type="AlphaFoldDB" id="A0AAJ1JB58"/>
<dbReference type="PANTHER" id="PTHR45708">
    <property type="entry name" value="ENDOCHITINASE"/>
    <property type="match status" value="1"/>
</dbReference>
<evidence type="ECO:0000256" key="2">
    <source>
        <dbReference type="ARBA" id="ARBA00022801"/>
    </source>
</evidence>
<reference evidence="7" key="2">
    <citation type="journal article" date="2022" name="J. Evol. Biol.">
        <title>Pre- and post-association barriers to host switching in sympatric mutualists.</title>
        <authorList>
            <person name="Dinges Z.M."/>
            <person name="Phillips R.K."/>
            <person name="Lively C.M."/>
            <person name="Bashey F."/>
        </authorList>
    </citation>
    <scope>NUCLEOTIDE SEQUENCE</scope>
    <source>
        <strain evidence="7">MC_266_E_2016</strain>
    </source>
</reference>
<dbReference type="InterPro" id="IPR050542">
    <property type="entry name" value="Glycosyl_Hydrlase18_Chitinase"/>
</dbReference>
<dbReference type="GO" id="GO:0008843">
    <property type="term" value="F:endochitinase activity"/>
    <property type="evidence" value="ECO:0007669"/>
    <property type="project" value="UniProtKB-EC"/>
</dbReference>
<dbReference type="Proteomes" id="UP001222434">
    <property type="component" value="Unassembled WGS sequence"/>
</dbReference>
<evidence type="ECO:0000259" key="6">
    <source>
        <dbReference type="PROSITE" id="PS51910"/>
    </source>
</evidence>
<evidence type="ECO:0000256" key="3">
    <source>
        <dbReference type="ARBA" id="ARBA00023295"/>
    </source>
</evidence>
<evidence type="ECO:0000313" key="7">
    <source>
        <dbReference type="EMBL" id="MDE1480512.1"/>
    </source>
</evidence>
<sequence>MSMKTSTLQNSENKIVMGFWHNWAPEPGQGYKQGRFTEMDLSEIPVAYNVIAVAFMKVLENSDRIPDFKPYKGTETEFRRQIDLVHAQGRKVIISLGGAGAHIELISGDEVALANRIIALTEQYDFDGLDIDLEQAAITAANNQTVIPDALKVVKDYFRPLGKNFTISMAPEFPYLVQGREYNAYIDGLEGYYDYIAPQFYNQGGDGVYVDGVGWIAQNNDAQKEDFLYYLTESLVTGTRGFIKIPHGKFIIGLPANNDAAATGYVIDRQDVYNALARLKAAGLDILGLMTWSVNWDAGFSRSGEAYAWEFINRYGYLVGDGTVTEPQNP</sequence>
<proteinExistence type="inferred from homology"/>
<dbReference type="Pfam" id="PF00704">
    <property type="entry name" value="Glyco_hydro_18"/>
    <property type="match status" value="1"/>
</dbReference>
<dbReference type="InterPro" id="IPR001223">
    <property type="entry name" value="Glyco_hydro18_cat"/>
</dbReference>
<dbReference type="PANTHER" id="PTHR45708:SF49">
    <property type="entry name" value="ENDOCHITINASE"/>
    <property type="match status" value="1"/>
</dbReference>
<dbReference type="GO" id="GO:0005975">
    <property type="term" value="P:carbohydrate metabolic process"/>
    <property type="evidence" value="ECO:0007669"/>
    <property type="project" value="InterPro"/>
</dbReference>
<keyword evidence="2 4" id="KW-0378">Hydrolase</keyword>
<dbReference type="PROSITE" id="PS01095">
    <property type="entry name" value="GH18_1"/>
    <property type="match status" value="1"/>
</dbReference>
<dbReference type="InterPro" id="IPR017853">
    <property type="entry name" value="GH"/>
</dbReference>
<reference evidence="7" key="1">
    <citation type="submission" date="2021-08" db="EMBL/GenBank/DDBJ databases">
        <authorList>
            <person name="Papudeshi B."/>
            <person name="Bashey-Visser F."/>
        </authorList>
    </citation>
    <scope>NUCLEOTIDE SEQUENCE</scope>
    <source>
        <strain evidence="7">MC_266_E_2016</strain>
    </source>
</reference>
<protein>
    <recommendedName>
        <fullName evidence="1">chitinase</fullName>
        <ecNumber evidence="1">3.2.1.14</ecNumber>
    </recommendedName>
</protein>
<dbReference type="InterPro" id="IPR001579">
    <property type="entry name" value="Glyco_hydro_18_chit_AS"/>
</dbReference>
<feature type="domain" description="GH18" evidence="6">
    <location>
        <begin position="14"/>
        <end position="311"/>
    </location>
</feature>
<keyword evidence="3 4" id="KW-0326">Glycosidase</keyword>
<accession>A0AAJ1JB58</accession>
<dbReference type="PROSITE" id="PS51910">
    <property type="entry name" value="GH18_2"/>
    <property type="match status" value="1"/>
</dbReference>
<name>A0AAJ1JB58_XENBV</name>
<comment type="similarity">
    <text evidence="5">Belongs to the glycosyl hydrolase 18 family.</text>
</comment>
<comment type="caution">
    <text evidence="7">The sequence shown here is derived from an EMBL/GenBank/DDBJ whole genome shotgun (WGS) entry which is preliminary data.</text>
</comment>
<organism evidence="7 8">
    <name type="scientific">Xenorhabdus bovienii</name>
    <name type="common">Xenorhabdus nematophila subsp. bovienii</name>
    <dbReference type="NCBI Taxonomy" id="40576"/>
    <lineage>
        <taxon>Bacteria</taxon>
        <taxon>Pseudomonadati</taxon>
        <taxon>Pseudomonadota</taxon>
        <taxon>Gammaproteobacteria</taxon>
        <taxon>Enterobacterales</taxon>
        <taxon>Morganellaceae</taxon>
        <taxon>Xenorhabdus</taxon>
    </lineage>
</organism>
<evidence type="ECO:0000256" key="1">
    <source>
        <dbReference type="ARBA" id="ARBA00012729"/>
    </source>
</evidence>
<dbReference type="EMBL" id="JAILSO010000143">
    <property type="protein sequence ID" value="MDE1480512.1"/>
    <property type="molecule type" value="Genomic_DNA"/>
</dbReference>
<evidence type="ECO:0000256" key="5">
    <source>
        <dbReference type="RuleBase" id="RU004453"/>
    </source>
</evidence>
<evidence type="ECO:0000256" key="4">
    <source>
        <dbReference type="RuleBase" id="RU000489"/>
    </source>
</evidence>